<feature type="active site" description="Nucleophile" evidence="4">
    <location>
        <position position="406"/>
    </location>
</feature>
<dbReference type="InterPro" id="IPR012340">
    <property type="entry name" value="NA-bd_OB-fold"/>
</dbReference>
<gene>
    <name evidence="7" type="ORF">LX24_02887</name>
</gene>
<evidence type="ECO:0000256" key="2">
    <source>
        <dbReference type="ARBA" id="ARBA00022679"/>
    </source>
</evidence>
<organism evidence="7 8">
    <name type="scientific">Desulfallas thermosapovorans DSM 6562</name>
    <dbReference type="NCBI Taxonomy" id="1121431"/>
    <lineage>
        <taxon>Bacteria</taxon>
        <taxon>Bacillati</taxon>
        <taxon>Bacillota</taxon>
        <taxon>Clostridia</taxon>
        <taxon>Eubacteriales</taxon>
        <taxon>Desulfallaceae</taxon>
        <taxon>Desulfallas</taxon>
    </lineage>
</organism>
<comment type="similarity">
    <text evidence="4">Belongs to the class I-like SAM-binding methyltransferase superfamily. RNA M5U methyltransferase family.</text>
</comment>
<dbReference type="GO" id="GO:0070041">
    <property type="term" value="F:rRNA (uridine-C5-)-methyltransferase activity"/>
    <property type="evidence" value="ECO:0007669"/>
    <property type="project" value="TreeGrafter"/>
</dbReference>
<dbReference type="PANTHER" id="PTHR11061:SF30">
    <property type="entry name" value="TRNA (URACIL(54)-C(5))-METHYLTRANSFERASE"/>
    <property type="match status" value="1"/>
</dbReference>
<sequence length="451" mass="49068">MQKGQAVTLQITDINRYGEGIGRADDGMVVFVPGAVTGERVTVRIEELRKRFARGKLLETVIPSEYRVAPACGLAEYCGGCHLQHLAYAEQLRWKTDLVRQNLSRIGGIDGGVVRDIIGMTEPWHYRNNVRFKVQRRGGKVALGFFAAESHRLVAGLDSRSGTMCLLAHRELNRAAEGVREVLEKSPAVAVLPEEIMLRRGSTGQIMVVLIGKPAGAERKRYLAGLAGELTTVPGVVTVVDYARAAGNKTGGRYKILAGPGYIEDELDGLCFRISAASFYQVNPSQTTVLYKQALEYCALQGHEEVADAYCGVGTIALYIARYTKAVRGYEVVPGAVQDAEANAALNGVKNTRFFAGAVERMLVEHVASGYNPEVVVLDPPRSGCRSEVLEALAQSGTRRVVYVSCDPATLARDVGYLHQLGFVLQEVQPVDMFPHTGHVECVTLMSNSIK</sequence>
<dbReference type="PROSITE" id="PS51687">
    <property type="entry name" value="SAM_MT_RNA_M5U"/>
    <property type="match status" value="1"/>
</dbReference>
<dbReference type="AlphaFoldDB" id="A0A5S4ZNB6"/>
<dbReference type="SUPFAM" id="SSF50249">
    <property type="entry name" value="Nucleic acid-binding proteins"/>
    <property type="match status" value="1"/>
</dbReference>
<dbReference type="InterPro" id="IPR030391">
    <property type="entry name" value="MeTrfase_TrmA_CS"/>
</dbReference>
<dbReference type="Gene3D" id="2.40.50.1070">
    <property type="match status" value="1"/>
</dbReference>
<dbReference type="NCBIfam" id="TIGR00479">
    <property type="entry name" value="rumA"/>
    <property type="match status" value="1"/>
</dbReference>
<dbReference type="Gene3D" id="3.40.50.150">
    <property type="entry name" value="Vaccinia Virus protein VP39"/>
    <property type="match status" value="1"/>
</dbReference>
<name>A0A5S4ZNB6_9FIRM</name>
<dbReference type="SUPFAM" id="SSF53335">
    <property type="entry name" value="S-adenosyl-L-methionine-dependent methyltransferases"/>
    <property type="match status" value="1"/>
</dbReference>
<evidence type="ECO:0000313" key="7">
    <source>
        <dbReference type="EMBL" id="TYO92321.1"/>
    </source>
</evidence>
<accession>A0A5S4ZNB6</accession>
<dbReference type="FunFam" id="3.40.50.150:FF:000009">
    <property type="entry name" value="23S rRNA (Uracil(1939)-C(5))-methyltransferase RlmD"/>
    <property type="match status" value="1"/>
</dbReference>
<dbReference type="Gene3D" id="2.40.50.140">
    <property type="entry name" value="Nucleic acid-binding proteins"/>
    <property type="match status" value="1"/>
</dbReference>
<protein>
    <submittedName>
        <fullName evidence="7">23S rRNA m(5)U-1939 methyltransferase</fullName>
    </submittedName>
</protein>
<keyword evidence="1 4" id="KW-0489">Methyltransferase</keyword>
<dbReference type="PANTHER" id="PTHR11061">
    <property type="entry name" value="RNA M5U METHYLTRANSFERASE"/>
    <property type="match status" value="1"/>
</dbReference>
<evidence type="ECO:0000256" key="1">
    <source>
        <dbReference type="ARBA" id="ARBA00022603"/>
    </source>
</evidence>
<dbReference type="PROSITE" id="PS50926">
    <property type="entry name" value="TRAM"/>
    <property type="match status" value="1"/>
</dbReference>
<dbReference type="Proteomes" id="UP000323166">
    <property type="component" value="Unassembled WGS sequence"/>
</dbReference>
<comment type="caution">
    <text evidence="7">The sequence shown here is derived from an EMBL/GenBank/DDBJ whole genome shotgun (WGS) entry which is preliminary data.</text>
</comment>
<evidence type="ECO:0000256" key="3">
    <source>
        <dbReference type="ARBA" id="ARBA00022691"/>
    </source>
</evidence>
<proteinExistence type="inferred from homology"/>
<evidence type="ECO:0000313" key="8">
    <source>
        <dbReference type="Proteomes" id="UP000323166"/>
    </source>
</evidence>
<feature type="domain" description="TRAM" evidence="6">
    <location>
        <begin position="1"/>
        <end position="59"/>
    </location>
</feature>
<dbReference type="Pfam" id="PF01938">
    <property type="entry name" value="TRAM"/>
    <property type="match status" value="1"/>
</dbReference>
<dbReference type="InterPro" id="IPR030390">
    <property type="entry name" value="MeTrfase_TrmA_AS"/>
</dbReference>
<reference evidence="7 8" key="1">
    <citation type="submission" date="2019-07" db="EMBL/GenBank/DDBJ databases">
        <title>Genomic Encyclopedia of Type Strains, Phase I: the one thousand microbial genomes (KMG-I) project.</title>
        <authorList>
            <person name="Kyrpides N."/>
        </authorList>
    </citation>
    <scope>NUCLEOTIDE SEQUENCE [LARGE SCALE GENOMIC DNA]</scope>
    <source>
        <strain evidence="7 8">DSM 6562</strain>
    </source>
</reference>
<evidence type="ECO:0000256" key="4">
    <source>
        <dbReference type="PROSITE-ProRule" id="PRU01024"/>
    </source>
</evidence>
<dbReference type="InterPro" id="IPR002792">
    <property type="entry name" value="TRAM_dom"/>
</dbReference>
<feature type="binding site" evidence="4">
    <location>
        <position position="281"/>
    </location>
    <ligand>
        <name>S-adenosyl-L-methionine</name>
        <dbReference type="ChEBI" id="CHEBI:59789"/>
    </ligand>
</feature>
<dbReference type="PROSITE" id="PS01231">
    <property type="entry name" value="TRMA_2"/>
    <property type="match status" value="1"/>
</dbReference>
<dbReference type="EMBL" id="VNHM01000027">
    <property type="protein sequence ID" value="TYO92321.1"/>
    <property type="molecule type" value="Genomic_DNA"/>
</dbReference>
<dbReference type="RefSeq" id="WP_166512803.1">
    <property type="nucleotide sequence ID" value="NZ_VNHM01000027.1"/>
</dbReference>
<feature type="binding site" evidence="4">
    <location>
        <position position="379"/>
    </location>
    <ligand>
        <name>S-adenosyl-L-methionine</name>
        <dbReference type="ChEBI" id="CHEBI:59789"/>
    </ligand>
</feature>
<feature type="binding site" evidence="4">
    <location>
        <position position="310"/>
    </location>
    <ligand>
        <name>S-adenosyl-L-methionine</name>
        <dbReference type="ChEBI" id="CHEBI:59789"/>
    </ligand>
</feature>
<evidence type="ECO:0000259" key="6">
    <source>
        <dbReference type="PROSITE" id="PS50926"/>
    </source>
</evidence>
<dbReference type="GO" id="GO:0070475">
    <property type="term" value="P:rRNA base methylation"/>
    <property type="evidence" value="ECO:0007669"/>
    <property type="project" value="TreeGrafter"/>
</dbReference>
<dbReference type="InterPro" id="IPR029063">
    <property type="entry name" value="SAM-dependent_MTases_sf"/>
</dbReference>
<dbReference type="InterPro" id="IPR010280">
    <property type="entry name" value="U5_MeTrfase_fam"/>
</dbReference>
<feature type="binding site" evidence="4">
    <location>
        <position position="331"/>
    </location>
    <ligand>
        <name>S-adenosyl-L-methionine</name>
        <dbReference type="ChEBI" id="CHEBI:59789"/>
    </ligand>
</feature>
<evidence type="ECO:0000256" key="5">
    <source>
        <dbReference type="PROSITE-ProRule" id="PRU10015"/>
    </source>
</evidence>
<feature type="active site" evidence="5">
    <location>
        <position position="406"/>
    </location>
</feature>
<keyword evidence="3 4" id="KW-0949">S-adenosyl-L-methionine</keyword>
<keyword evidence="8" id="KW-1185">Reference proteome</keyword>
<dbReference type="Pfam" id="PF05958">
    <property type="entry name" value="tRNA_U5-meth_tr"/>
    <property type="match status" value="1"/>
</dbReference>
<dbReference type="PROSITE" id="PS01230">
    <property type="entry name" value="TRMA_1"/>
    <property type="match status" value="1"/>
</dbReference>
<keyword evidence="2 4" id="KW-0808">Transferase</keyword>
<dbReference type="CDD" id="cd02440">
    <property type="entry name" value="AdoMet_MTases"/>
    <property type="match status" value="1"/>
</dbReference>